<keyword evidence="3" id="KW-1003">Cell membrane</keyword>
<feature type="transmembrane region" description="Helical" evidence="8">
    <location>
        <begin position="345"/>
        <end position="362"/>
    </location>
</feature>
<evidence type="ECO:0000256" key="1">
    <source>
        <dbReference type="ARBA" id="ARBA00004651"/>
    </source>
</evidence>
<dbReference type="InterPro" id="IPR020846">
    <property type="entry name" value="MFS_dom"/>
</dbReference>
<feature type="transmembrane region" description="Helical" evidence="8">
    <location>
        <begin position="205"/>
        <end position="226"/>
    </location>
</feature>
<feature type="compositionally biased region" description="Low complexity" evidence="7">
    <location>
        <begin position="509"/>
        <end position="529"/>
    </location>
</feature>
<evidence type="ECO:0000256" key="5">
    <source>
        <dbReference type="ARBA" id="ARBA00022989"/>
    </source>
</evidence>
<feature type="transmembrane region" description="Helical" evidence="8">
    <location>
        <begin position="274"/>
        <end position="295"/>
    </location>
</feature>
<dbReference type="InterPro" id="IPR036259">
    <property type="entry name" value="MFS_trans_sf"/>
</dbReference>
<keyword evidence="2" id="KW-0813">Transport</keyword>
<dbReference type="Gene3D" id="1.20.1250.20">
    <property type="entry name" value="MFS general substrate transporter like domains"/>
    <property type="match status" value="1"/>
</dbReference>
<dbReference type="PANTHER" id="PTHR23501:SF197">
    <property type="entry name" value="COMD"/>
    <property type="match status" value="1"/>
</dbReference>
<keyword evidence="4 8" id="KW-0812">Transmembrane</keyword>
<evidence type="ECO:0000256" key="4">
    <source>
        <dbReference type="ARBA" id="ARBA00022692"/>
    </source>
</evidence>
<keyword evidence="5 8" id="KW-1133">Transmembrane helix</keyword>
<comment type="caution">
    <text evidence="10">The sequence shown here is derived from an EMBL/GenBank/DDBJ whole genome shotgun (WGS) entry which is preliminary data.</text>
</comment>
<feature type="domain" description="Major facilitator superfamily (MFS) profile" evidence="9">
    <location>
        <begin position="21"/>
        <end position="503"/>
    </location>
</feature>
<dbReference type="InterPro" id="IPR004638">
    <property type="entry name" value="EmrB-like"/>
</dbReference>
<evidence type="ECO:0000313" key="11">
    <source>
        <dbReference type="Proteomes" id="UP001552479"/>
    </source>
</evidence>
<dbReference type="NCBIfam" id="TIGR00711">
    <property type="entry name" value="efflux_EmrB"/>
    <property type="match status" value="1"/>
</dbReference>
<dbReference type="SUPFAM" id="SSF103473">
    <property type="entry name" value="MFS general substrate transporter"/>
    <property type="match status" value="1"/>
</dbReference>
<feature type="transmembrane region" description="Helical" evidence="8">
    <location>
        <begin position="111"/>
        <end position="136"/>
    </location>
</feature>
<dbReference type="Pfam" id="PF07690">
    <property type="entry name" value="MFS_1"/>
    <property type="match status" value="2"/>
</dbReference>
<dbReference type="RefSeq" id="WP_366090315.1">
    <property type="nucleotide sequence ID" value="NZ_JBFASG010000044.1"/>
</dbReference>
<keyword evidence="6 8" id="KW-0472">Membrane</keyword>
<dbReference type="InterPro" id="IPR011701">
    <property type="entry name" value="MFS"/>
</dbReference>
<feature type="transmembrane region" description="Helical" evidence="8">
    <location>
        <begin position="148"/>
        <end position="166"/>
    </location>
</feature>
<sequence length="529" mass="53757">MNNHAEDAAGPASEQGLPYLGVFGLMLGIFLATLDGQIVSTALPTVVGDLGGLDHLSWVVTAYLLVTAAATPVWGKLGDLYGRKGAYLSSVVVFLAGSVLCGLASDMAQLIAFRALQGLGAGGLMVGAISVMGVLVPERERGRVQSMIGIMLPVAFVGGPLLGGFLTDTLSWRWAFYVNVPVGLAAILAVGKGVRLRTERTGGRIDYPGAALLTAGILALTLLSSWGGTTYAWTSLPVAASAAVAIVSLGWFVRVERRAAEPVIPPRLFRSRTFTASQILSFLAGAVMLAVMSYLPQYMQFVQGASSTTGGMLLLPLMLGMLAAQLVSGRLMGRGGRDGSGSHPILGAAATFAGALLLLVLGPGTATAVASGLTLVIGAGVGLLTQSATLATMKSAEPRDMGAAAGTVTLARTIGGSLGVAALGAVYTSRMGDALAERLGSRAAERLAAGGELTPDLLRDAPPAVREAVREAVAQGLHGVLVGSAALAALALAAAWFLREPSPPRPEPSKGAPAARTGATGRRYGSPAP</sequence>
<gene>
    <name evidence="10" type="ORF">AB0L03_30450</name>
</gene>
<evidence type="ECO:0000313" key="10">
    <source>
        <dbReference type="EMBL" id="MEV4927086.1"/>
    </source>
</evidence>
<feature type="transmembrane region" description="Helical" evidence="8">
    <location>
        <begin position="20"/>
        <end position="43"/>
    </location>
</feature>
<reference evidence="10 11" key="1">
    <citation type="submission" date="2024-06" db="EMBL/GenBank/DDBJ databases">
        <title>The Natural Products Discovery Center: Release of the First 8490 Sequenced Strains for Exploring Actinobacteria Biosynthetic Diversity.</title>
        <authorList>
            <person name="Kalkreuter E."/>
            <person name="Kautsar S.A."/>
            <person name="Yang D."/>
            <person name="Bader C.D."/>
            <person name="Teijaro C.N."/>
            <person name="Fluegel L."/>
            <person name="Davis C.M."/>
            <person name="Simpson J.R."/>
            <person name="Lauterbach L."/>
            <person name="Steele A.D."/>
            <person name="Gui C."/>
            <person name="Meng S."/>
            <person name="Li G."/>
            <person name="Viehrig K."/>
            <person name="Ye F."/>
            <person name="Su P."/>
            <person name="Kiefer A.F."/>
            <person name="Nichols A."/>
            <person name="Cepeda A.J."/>
            <person name="Yan W."/>
            <person name="Fan B."/>
            <person name="Jiang Y."/>
            <person name="Adhikari A."/>
            <person name="Zheng C.-J."/>
            <person name="Schuster L."/>
            <person name="Cowan T.M."/>
            <person name="Smanski M.J."/>
            <person name="Chevrette M.G."/>
            <person name="De Carvalho L.P.S."/>
            <person name="Shen B."/>
        </authorList>
    </citation>
    <scope>NUCLEOTIDE SEQUENCE [LARGE SCALE GENOMIC DNA]</scope>
    <source>
        <strain evidence="10 11">NPDC053791</strain>
    </source>
</reference>
<feature type="region of interest" description="Disordered" evidence="7">
    <location>
        <begin position="500"/>
        <end position="529"/>
    </location>
</feature>
<accession>A0ABV3J4V6</accession>
<evidence type="ECO:0000256" key="7">
    <source>
        <dbReference type="SAM" id="MobiDB-lite"/>
    </source>
</evidence>
<name>A0ABV3J4V6_9ACTN</name>
<comment type="subcellular location">
    <subcellularLocation>
        <location evidence="1">Cell membrane</location>
        <topology evidence="1">Multi-pass membrane protein</topology>
    </subcellularLocation>
</comment>
<evidence type="ECO:0000256" key="8">
    <source>
        <dbReference type="SAM" id="Phobius"/>
    </source>
</evidence>
<feature type="transmembrane region" description="Helical" evidence="8">
    <location>
        <begin position="55"/>
        <end position="74"/>
    </location>
</feature>
<feature type="transmembrane region" description="Helical" evidence="8">
    <location>
        <begin position="301"/>
        <end position="324"/>
    </location>
</feature>
<evidence type="ECO:0000259" key="9">
    <source>
        <dbReference type="PROSITE" id="PS50850"/>
    </source>
</evidence>
<protein>
    <submittedName>
        <fullName evidence="10">MDR family MFS transporter</fullName>
    </submittedName>
</protein>
<feature type="transmembrane region" description="Helical" evidence="8">
    <location>
        <begin position="172"/>
        <end position="193"/>
    </location>
</feature>
<feature type="transmembrane region" description="Helical" evidence="8">
    <location>
        <begin position="476"/>
        <end position="498"/>
    </location>
</feature>
<feature type="transmembrane region" description="Helical" evidence="8">
    <location>
        <begin position="86"/>
        <end position="105"/>
    </location>
</feature>
<evidence type="ECO:0000256" key="6">
    <source>
        <dbReference type="ARBA" id="ARBA00023136"/>
    </source>
</evidence>
<evidence type="ECO:0000256" key="2">
    <source>
        <dbReference type="ARBA" id="ARBA00022448"/>
    </source>
</evidence>
<evidence type="ECO:0000256" key="3">
    <source>
        <dbReference type="ARBA" id="ARBA00022475"/>
    </source>
</evidence>
<feature type="transmembrane region" description="Helical" evidence="8">
    <location>
        <begin position="368"/>
        <end position="391"/>
    </location>
</feature>
<dbReference type="CDD" id="cd17502">
    <property type="entry name" value="MFS_Azr1_MDR_like"/>
    <property type="match status" value="1"/>
</dbReference>
<proteinExistence type="predicted"/>
<dbReference type="PANTHER" id="PTHR23501">
    <property type="entry name" value="MAJOR FACILITATOR SUPERFAMILY"/>
    <property type="match status" value="1"/>
</dbReference>
<keyword evidence="11" id="KW-1185">Reference proteome</keyword>
<dbReference type="EMBL" id="JBFASG010000044">
    <property type="protein sequence ID" value="MEV4927086.1"/>
    <property type="molecule type" value="Genomic_DNA"/>
</dbReference>
<organism evidence="10 11">
    <name type="scientific">Streptomyces roseoverticillatus</name>
    <dbReference type="NCBI Taxonomy" id="66429"/>
    <lineage>
        <taxon>Bacteria</taxon>
        <taxon>Bacillati</taxon>
        <taxon>Actinomycetota</taxon>
        <taxon>Actinomycetes</taxon>
        <taxon>Kitasatosporales</taxon>
        <taxon>Streptomycetaceae</taxon>
        <taxon>Streptomyces</taxon>
    </lineage>
</organism>
<dbReference type="Proteomes" id="UP001552479">
    <property type="component" value="Unassembled WGS sequence"/>
</dbReference>
<dbReference type="PROSITE" id="PS50850">
    <property type="entry name" value="MFS"/>
    <property type="match status" value="1"/>
</dbReference>
<dbReference type="Gene3D" id="1.20.1720.10">
    <property type="entry name" value="Multidrug resistance protein D"/>
    <property type="match status" value="1"/>
</dbReference>
<feature type="transmembrane region" description="Helical" evidence="8">
    <location>
        <begin position="232"/>
        <end position="253"/>
    </location>
</feature>